<feature type="compositionally biased region" description="Basic residues" evidence="1">
    <location>
        <begin position="321"/>
        <end position="330"/>
    </location>
</feature>
<reference evidence="3" key="1">
    <citation type="journal article" date="2018" name="Nat. Microbiol.">
        <title>Leveraging single-cell genomics to expand the fungal tree of life.</title>
        <authorList>
            <person name="Ahrendt S.R."/>
            <person name="Quandt C.A."/>
            <person name="Ciobanu D."/>
            <person name="Clum A."/>
            <person name="Salamov A."/>
            <person name="Andreopoulos B."/>
            <person name="Cheng J.F."/>
            <person name="Woyke T."/>
            <person name="Pelin A."/>
            <person name="Henrissat B."/>
            <person name="Reynolds N.K."/>
            <person name="Benny G.L."/>
            <person name="Smith M.E."/>
            <person name="James T.Y."/>
            <person name="Grigoriev I.V."/>
        </authorList>
    </citation>
    <scope>NUCLEOTIDE SEQUENCE [LARGE SCALE GENOMIC DNA]</scope>
</reference>
<feature type="region of interest" description="Disordered" evidence="1">
    <location>
        <begin position="288"/>
        <end position="409"/>
    </location>
</feature>
<accession>A0A4V1IQ82</accession>
<evidence type="ECO:0000313" key="3">
    <source>
        <dbReference type="Proteomes" id="UP000269721"/>
    </source>
</evidence>
<feature type="region of interest" description="Disordered" evidence="1">
    <location>
        <begin position="470"/>
        <end position="495"/>
    </location>
</feature>
<feature type="region of interest" description="Disordered" evidence="1">
    <location>
        <begin position="1"/>
        <end position="22"/>
    </location>
</feature>
<feature type="region of interest" description="Disordered" evidence="1">
    <location>
        <begin position="625"/>
        <end position="677"/>
    </location>
</feature>
<proteinExistence type="predicted"/>
<sequence length="691" mass="75366">MSHPRKRRNSASAPIPHKKQQQLPSTSLAAYFEQGPGPDLDNSFNGILLAHAARLLAGVPAGTTDPFRSLRVLPLLPSLLHSSCIFLVLPYLLRSGQTPKFCLLNLAGEVKNIDDSLLTETDKRRLVKETRDARDAIDLAALQAPLPDPSNPSPSSASSSASSSVSTAYEPLRHIIYRGPDNANRAFHACRPEKGGEALLLLFSRVKFFRDKSCVGDRPNLVRFVGNVSVAHLAERAVPSEGNSYEFDHITGGWHVQILGAKQLDTLVEHEIANKSTQDQIDPEIEIADDEMETETETEKVDSRNVHESGEIKSGAERAAHLRRSQRKARAHVDAADKVEGDHVVKSARTSSSALGVSGTSQADLRRKAPSKRPATSLEEQQPPAKIARSKRSGRRRAGSSSTTTTSASVDPAVAAINAWRALGPTDRDRVLATIASEKLAGAAAITIEGEHTALPQPSASLRRPSIVASARTRSKKGPMSILAEDDSSDDGTHTERMSEATALAAKTKKLTGRRNASGGAQHDAATCNRKWTFADCKRGIVVERFEVNNSDMSGSWELYFNSDNERIFIADRHDPSRHITFSEQEMSQMEAKPEREHARSVHYEGTRRLLDYAPHPYSPVPALAFGRDNPTQGADPRLRAKAVQPPPAKEAQRPLANEVEPPPATQEKAAPSRFRAYSEVRFPGGVVRRL</sequence>
<dbReference type="AlphaFoldDB" id="A0A4V1IQ82"/>
<evidence type="ECO:0000313" key="2">
    <source>
        <dbReference type="EMBL" id="RKO85647.1"/>
    </source>
</evidence>
<feature type="compositionally biased region" description="Basic and acidic residues" evidence="1">
    <location>
        <begin position="331"/>
        <end position="345"/>
    </location>
</feature>
<feature type="compositionally biased region" description="Polar residues" evidence="1">
    <location>
        <begin position="348"/>
        <end position="363"/>
    </location>
</feature>
<feature type="compositionally biased region" description="Basic residues" evidence="1">
    <location>
        <begin position="388"/>
        <end position="398"/>
    </location>
</feature>
<gene>
    <name evidence="2" type="ORF">BDK51DRAFT_47783</name>
</gene>
<organism evidence="2 3">
    <name type="scientific">Blyttiomyces helicus</name>
    <dbReference type="NCBI Taxonomy" id="388810"/>
    <lineage>
        <taxon>Eukaryota</taxon>
        <taxon>Fungi</taxon>
        <taxon>Fungi incertae sedis</taxon>
        <taxon>Chytridiomycota</taxon>
        <taxon>Chytridiomycota incertae sedis</taxon>
        <taxon>Chytridiomycetes</taxon>
        <taxon>Chytridiomycetes incertae sedis</taxon>
        <taxon>Blyttiomyces</taxon>
    </lineage>
</organism>
<evidence type="ECO:0000256" key="1">
    <source>
        <dbReference type="SAM" id="MobiDB-lite"/>
    </source>
</evidence>
<keyword evidence="3" id="KW-1185">Reference proteome</keyword>
<feature type="compositionally biased region" description="Low complexity" evidence="1">
    <location>
        <begin position="399"/>
        <end position="409"/>
    </location>
</feature>
<name>A0A4V1IQ82_9FUNG</name>
<protein>
    <submittedName>
        <fullName evidence="2">Uncharacterized protein</fullName>
    </submittedName>
</protein>
<feature type="region of interest" description="Disordered" evidence="1">
    <location>
        <begin position="143"/>
        <end position="164"/>
    </location>
</feature>
<feature type="compositionally biased region" description="Low complexity" evidence="1">
    <location>
        <begin position="153"/>
        <end position="164"/>
    </location>
</feature>
<feature type="compositionally biased region" description="Basic and acidic residues" evidence="1">
    <location>
        <begin position="297"/>
        <end position="320"/>
    </location>
</feature>
<dbReference type="Proteomes" id="UP000269721">
    <property type="component" value="Unassembled WGS sequence"/>
</dbReference>
<dbReference type="EMBL" id="KZ998884">
    <property type="protein sequence ID" value="RKO85647.1"/>
    <property type="molecule type" value="Genomic_DNA"/>
</dbReference>